<dbReference type="EMBL" id="CP000830">
    <property type="protein sequence ID" value="ABV94549.1"/>
    <property type="molecule type" value="Genomic_DNA"/>
</dbReference>
<organism evidence="2 3">
    <name type="scientific">Dinoroseobacter shibae (strain DSM 16493 / NCIMB 14021 / DFL 12)</name>
    <dbReference type="NCBI Taxonomy" id="398580"/>
    <lineage>
        <taxon>Bacteria</taxon>
        <taxon>Pseudomonadati</taxon>
        <taxon>Pseudomonadota</taxon>
        <taxon>Alphaproteobacteria</taxon>
        <taxon>Rhodobacterales</taxon>
        <taxon>Roseobacteraceae</taxon>
        <taxon>Dinoroseobacter</taxon>
    </lineage>
</organism>
<dbReference type="AlphaFoldDB" id="A8LJ54"/>
<accession>A8LJ54</accession>
<feature type="transmembrane region" description="Helical" evidence="1">
    <location>
        <begin position="100"/>
        <end position="118"/>
    </location>
</feature>
<evidence type="ECO:0000313" key="3">
    <source>
        <dbReference type="Proteomes" id="UP000006833"/>
    </source>
</evidence>
<dbReference type="STRING" id="398580.Dshi_2816"/>
<evidence type="ECO:0000313" key="2">
    <source>
        <dbReference type="EMBL" id="ABV94549.1"/>
    </source>
</evidence>
<proteinExistence type="predicted"/>
<keyword evidence="1" id="KW-0472">Membrane</keyword>
<keyword evidence="1" id="KW-0812">Transmembrane</keyword>
<feature type="transmembrane region" description="Helical" evidence="1">
    <location>
        <begin position="312"/>
        <end position="333"/>
    </location>
</feature>
<feature type="transmembrane region" description="Helical" evidence="1">
    <location>
        <begin position="345"/>
        <end position="365"/>
    </location>
</feature>
<feature type="transmembrane region" description="Helical" evidence="1">
    <location>
        <begin position="12"/>
        <end position="37"/>
    </location>
</feature>
<protein>
    <recommendedName>
        <fullName evidence="4">DUF4153 domain-containing protein</fullName>
    </recommendedName>
</protein>
<feature type="transmembrane region" description="Helical" evidence="1">
    <location>
        <begin position="238"/>
        <end position="263"/>
    </location>
</feature>
<feature type="transmembrane region" description="Helical" evidence="1">
    <location>
        <begin position="211"/>
        <end position="232"/>
    </location>
</feature>
<feature type="transmembrane region" description="Helical" evidence="1">
    <location>
        <begin position="68"/>
        <end position="88"/>
    </location>
</feature>
<feature type="transmembrane region" description="Helical" evidence="1">
    <location>
        <begin position="43"/>
        <end position="61"/>
    </location>
</feature>
<feature type="transmembrane region" description="Helical" evidence="1">
    <location>
        <begin position="138"/>
        <end position="166"/>
    </location>
</feature>
<dbReference type="OrthoDB" id="7402611at2"/>
<sequence>MEPKLDQTAFRATLGLLGLVTGLALWSLDTFVITQLGAPRLELAISAAALGFFSATLMMSGPMLIGRAMAWACLMATLPAALLLWASFRYVSVEALADDPIVLLAFAILLTVPLPFLIAADRGMPRDYPTLFNESWRLVIRAAAAAVFLGVFWGVYFICSLLLSLVGVTLLDRLVDQAPFVFGLSGLVIGLALAVLYEMRRYLSPLLLLRLLQLLLVPVTAVVVVFVVRVPLEGLDQVFSGLSAAATLLAMTFGLATLVTSALDCEPSEAGLTWLLRWTVQLACCLMPVLAGLGAYAVWLRVAQYGWTPERVAAACICAVALTYALLYFWAVVRRGNWDPRIRQGNIYAALIGIALAAASLSPLLNPQRIAAQSQLALFSAGQTDATQLPVRDMARDWGVAGQAALETLRAQADRDLQILLDDALRESATPVALETPEEQRAALARLLPLMPAGASWPEPLWDALDADQIATWLAACRAGPDSCVAVIGESAPDLPGDEAIVLLVQGARFVSATMVGLDAAGEPVNYVTRRQTSDEARELVRATRQGDYTLEVPRRRGLVIGATRLFPSGD</sequence>
<evidence type="ECO:0008006" key="4">
    <source>
        <dbReference type="Google" id="ProtNLM"/>
    </source>
</evidence>
<evidence type="ECO:0000256" key="1">
    <source>
        <dbReference type="SAM" id="Phobius"/>
    </source>
</evidence>
<reference evidence="3" key="1">
    <citation type="journal article" date="2010" name="ISME J.">
        <title>The complete genome sequence of the algal symbiont Dinoroseobacter shibae: a hitchhiker's guide to life in the sea.</title>
        <authorList>
            <person name="Wagner-Dobler I."/>
            <person name="Ballhausen B."/>
            <person name="Berger M."/>
            <person name="Brinkhoff T."/>
            <person name="Buchholz I."/>
            <person name="Bunk B."/>
            <person name="Cypionka H."/>
            <person name="Daniel R."/>
            <person name="Drepper T."/>
            <person name="Gerdts G."/>
            <person name="Hahnke S."/>
            <person name="Han C."/>
            <person name="Jahn D."/>
            <person name="Kalhoefer D."/>
            <person name="Kiss H."/>
            <person name="Klenk H.P."/>
            <person name="Kyrpides N."/>
            <person name="Liebl W."/>
            <person name="Liesegang H."/>
            <person name="Meincke L."/>
            <person name="Pati A."/>
            <person name="Petersen J."/>
            <person name="Piekarski T."/>
            <person name="Pommerenke C."/>
            <person name="Pradella S."/>
            <person name="Pukall R."/>
            <person name="Rabus R."/>
            <person name="Stackebrandt E."/>
            <person name="Thole S."/>
            <person name="Thompson L."/>
            <person name="Tielen P."/>
            <person name="Tomasch J."/>
            <person name="von Jan M."/>
            <person name="Wanphrut N."/>
            <person name="Wichels A."/>
            <person name="Zech H."/>
            <person name="Simon M."/>
        </authorList>
    </citation>
    <scope>NUCLEOTIDE SEQUENCE [LARGE SCALE GENOMIC DNA]</scope>
    <source>
        <strain evidence="3">DSM 16493 / NCIMB 14021 / DFL 12</strain>
    </source>
</reference>
<dbReference type="KEGG" id="dsh:Dshi_2816"/>
<dbReference type="InterPro" id="IPR025291">
    <property type="entry name" value="DUF4153"/>
</dbReference>
<keyword evidence="3" id="KW-1185">Reference proteome</keyword>
<dbReference type="HOGENOM" id="CLU_030637_1_1_5"/>
<name>A8LJ54_DINSH</name>
<feature type="transmembrane region" description="Helical" evidence="1">
    <location>
        <begin position="178"/>
        <end position="199"/>
    </location>
</feature>
<keyword evidence="1" id="KW-1133">Transmembrane helix</keyword>
<dbReference type="Pfam" id="PF13687">
    <property type="entry name" value="DUF4153"/>
    <property type="match status" value="1"/>
</dbReference>
<dbReference type="RefSeq" id="WP_012179477.1">
    <property type="nucleotide sequence ID" value="NC_009952.1"/>
</dbReference>
<feature type="transmembrane region" description="Helical" evidence="1">
    <location>
        <begin position="275"/>
        <end position="300"/>
    </location>
</feature>
<gene>
    <name evidence="2" type="ordered locus">Dshi_2816</name>
</gene>
<dbReference type="Proteomes" id="UP000006833">
    <property type="component" value="Chromosome"/>
</dbReference>
<dbReference type="eggNOG" id="COG0474">
    <property type="taxonomic scope" value="Bacteria"/>
</dbReference>